<sequence>MSDIKLDFLSNEAVSGELLSERLARGPVSADETLRLAIEIGAALQKVHNRGRIHGQISPFCIAITQQGARILKPAASPQDAAAYRAPEQLRGEEPDVRSDVFSYGAVVYEIASGQRAFSGSGAELAQRIAKQTPAVLGGQSPVYCTLEKVIAGCMEKEAGRRRQRVQNAVIELKLSGAQPRSTELVLQRPIYHAPSPSPILKEEVLPPLPPPSLENVEAMAPPVALPKPQAPAMPHPAIHVPHPALAYAAQARAVYGTTFRRRFGTIGVAILALAATSVAAVIYLNKKPAPPVVKFSVSQPEHTSYPGMPSVSPDGRYLTFSAVGPEGKRMLWLRPLDALHATVIQGSEGASAPFWSPDSQMIAFFGGKNLMKVRISGGRPETICPAEAMPGGGAWNTDGTILFSPSLSEGFYKVPATGGKPQLVFKLDESKSERGDVWPQFLPDSKHFVFYQQTDLAETSGVYAGSMDPPEYHRLFASQTNAVYSATDPNSPKTGHLLYINERNLTAMAFNAGKLEVSGDPITLATDIGAVRSLALAPISVSATGVLVYQGVGQPTRQMVWMDRSGKQIALTGEPGEWGPGRISPDGNRAAAGKLGPDGRNAHLWLLDLSGAAEPVSSESGPHEGSPVWSPDGAKLAYFARQGDIYDIYSRSALPGSRPELLLKSDVNKYPTDWTHDGKYLIYGLTGRGTHLDVWGLAVGDRRSAPILDTVFSEGFASVSPDGKWLAYQSDQSGRTEVYVQQFDGLSNGTKRRWMVSKSGGLPRWRSDSNELFYMTPDGRMMSVAIRIGADGSIEAGAPQPLFQTRPVPKTWNLYDVSPDGQRFLLNLPLEWTSSAPITVITNWTEKLKE</sequence>
<dbReference type="PROSITE" id="PS50011">
    <property type="entry name" value="PROTEIN_KINASE_DOM"/>
    <property type="match status" value="1"/>
</dbReference>
<organism evidence="4">
    <name type="scientific">Solibacter usitatus (strain Ellin6076)</name>
    <dbReference type="NCBI Taxonomy" id="234267"/>
    <lineage>
        <taxon>Bacteria</taxon>
        <taxon>Pseudomonadati</taxon>
        <taxon>Acidobacteriota</taxon>
        <taxon>Terriglobia</taxon>
        <taxon>Bryobacterales</taxon>
        <taxon>Solibacteraceae</taxon>
        <taxon>Candidatus Solibacter</taxon>
    </lineage>
</organism>
<dbReference type="Gene3D" id="2.130.10.120">
    <property type="entry name" value="Prolyl oligopeptidase, N-terminal domain"/>
    <property type="match status" value="1"/>
</dbReference>
<feature type="domain" description="Protein kinase" evidence="3">
    <location>
        <begin position="1"/>
        <end position="175"/>
    </location>
</feature>
<dbReference type="AlphaFoldDB" id="Q028Y1"/>
<dbReference type="SUPFAM" id="SSF69304">
    <property type="entry name" value="Tricorn protease N-terminal domain"/>
    <property type="match status" value="1"/>
</dbReference>
<feature type="transmembrane region" description="Helical" evidence="2">
    <location>
        <begin position="264"/>
        <end position="285"/>
    </location>
</feature>
<gene>
    <name evidence="4" type="ordered locus">Acid_1428</name>
</gene>
<dbReference type="InterPro" id="IPR000719">
    <property type="entry name" value="Prot_kinase_dom"/>
</dbReference>
<dbReference type="Pfam" id="PF07714">
    <property type="entry name" value="PK_Tyr_Ser-Thr"/>
    <property type="match status" value="1"/>
</dbReference>
<protein>
    <submittedName>
        <fullName evidence="4">WD40 domain protein beta Propeller</fullName>
    </submittedName>
</protein>
<dbReference type="HOGENOM" id="CLU_012906_0_0_0"/>
<dbReference type="eggNOG" id="COG0515">
    <property type="taxonomic scope" value="Bacteria"/>
</dbReference>
<dbReference type="PANTHER" id="PTHR36842">
    <property type="entry name" value="PROTEIN TOLB HOMOLOG"/>
    <property type="match status" value="1"/>
</dbReference>
<accession>Q028Y1</accession>
<evidence type="ECO:0000259" key="3">
    <source>
        <dbReference type="PROSITE" id="PS50011"/>
    </source>
</evidence>
<dbReference type="GO" id="GO:0004672">
    <property type="term" value="F:protein kinase activity"/>
    <property type="evidence" value="ECO:0007669"/>
    <property type="project" value="InterPro"/>
</dbReference>
<dbReference type="KEGG" id="sus:Acid_1428"/>
<evidence type="ECO:0000313" key="4">
    <source>
        <dbReference type="EMBL" id="ABJ82421.1"/>
    </source>
</evidence>
<dbReference type="SUPFAM" id="SSF82171">
    <property type="entry name" value="DPP6 N-terminal domain-like"/>
    <property type="match status" value="1"/>
</dbReference>
<proteinExistence type="inferred from homology"/>
<reference evidence="4" key="1">
    <citation type="submission" date="2006-10" db="EMBL/GenBank/DDBJ databases">
        <title>Complete sequence of Solibacter usitatus Ellin6076.</title>
        <authorList>
            <consortium name="US DOE Joint Genome Institute"/>
            <person name="Copeland A."/>
            <person name="Lucas S."/>
            <person name="Lapidus A."/>
            <person name="Barry K."/>
            <person name="Detter J.C."/>
            <person name="Glavina del Rio T."/>
            <person name="Hammon N."/>
            <person name="Israni S."/>
            <person name="Dalin E."/>
            <person name="Tice H."/>
            <person name="Pitluck S."/>
            <person name="Thompson L.S."/>
            <person name="Brettin T."/>
            <person name="Bruce D."/>
            <person name="Han C."/>
            <person name="Tapia R."/>
            <person name="Gilna P."/>
            <person name="Schmutz J."/>
            <person name="Larimer F."/>
            <person name="Land M."/>
            <person name="Hauser L."/>
            <person name="Kyrpides N."/>
            <person name="Mikhailova N."/>
            <person name="Janssen P.H."/>
            <person name="Kuske C.R."/>
            <person name="Richardson P."/>
        </authorList>
    </citation>
    <scope>NUCLEOTIDE SEQUENCE</scope>
    <source>
        <strain evidence="4">Ellin6076</strain>
    </source>
</reference>
<dbReference type="Pfam" id="PF07676">
    <property type="entry name" value="PD40"/>
    <property type="match status" value="4"/>
</dbReference>
<dbReference type="Gene3D" id="1.10.510.10">
    <property type="entry name" value="Transferase(Phosphotransferase) domain 1"/>
    <property type="match status" value="1"/>
</dbReference>
<dbReference type="InterPro" id="IPR011042">
    <property type="entry name" value="6-blade_b-propeller_TolB-like"/>
</dbReference>
<dbReference type="EMBL" id="CP000473">
    <property type="protein sequence ID" value="ABJ82421.1"/>
    <property type="molecule type" value="Genomic_DNA"/>
</dbReference>
<dbReference type="InterPro" id="IPR011009">
    <property type="entry name" value="Kinase-like_dom_sf"/>
</dbReference>
<dbReference type="eggNOG" id="COG0823">
    <property type="taxonomic scope" value="Bacteria"/>
</dbReference>
<evidence type="ECO:0000256" key="1">
    <source>
        <dbReference type="ARBA" id="ARBA00009820"/>
    </source>
</evidence>
<dbReference type="Gene3D" id="2.120.10.30">
    <property type="entry name" value="TolB, C-terminal domain"/>
    <property type="match status" value="2"/>
</dbReference>
<comment type="similarity">
    <text evidence="1">Belongs to the TolB family.</text>
</comment>
<keyword evidence="2" id="KW-0812">Transmembrane</keyword>
<keyword evidence="2" id="KW-1133">Transmembrane helix</keyword>
<dbReference type="STRING" id="234267.Acid_1428"/>
<evidence type="ECO:0000256" key="2">
    <source>
        <dbReference type="SAM" id="Phobius"/>
    </source>
</evidence>
<dbReference type="GO" id="GO:0005524">
    <property type="term" value="F:ATP binding"/>
    <property type="evidence" value="ECO:0007669"/>
    <property type="project" value="InterPro"/>
</dbReference>
<dbReference type="SUPFAM" id="SSF56112">
    <property type="entry name" value="Protein kinase-like (PK-like)"/>
    <property type="match status" value="1"/>
</dbReference>
<dbReference type="InterPro" id="IPR001245">
    <property type="entry name" value="Ser-Thr/Tyr_kinase_cat_dom"/>
</dbReference>
<dbReference type="InParanoid" id="Q028Y1"/>
<dbReference type="InterPro" id="IPR011659">
    <property type="entry name" value="WD40"/>
</dbReference>
<dbReference type="PANTHER" id="PTHR36842:SF1">
    <property type="entry name" value="PROTEIN TOLB"/>
    <property type="match status" value="1"/>
</dbReference>
<keyword evidence="2" id="KW-0472">Membrane</keyword>
<name>Q028Y1_SOLUE</name>
<dbReference type="OrthoDB" id="100405at2"/>